<keyword evidence="2" id="KW-0813">Transport</keyword>
<dbReference type="PRINTS" id="PR01035">
    <property type="entry name" value="TCRTETA"/>
</dbReference>
<feature type="transmembrane region" description="Helical" evidence="7">
    <location>
        <begin position="336"/>
        <end position="361"/>
    </location>
</feature>
<organism evidence="9 10">
    <name type="scientific">Helicobacter suis HS5</name>
    <dbReference type="NCBI Taxonomy" id="710394"/>
    <lineage>
        <taxon>Bacteria</taxon>
        <taxon>Pseudomonadati</taxon>
        <taxon>Campylobacterota</taxon>
        <taxon>Epsilonproteobacteria</taxon>
        <taxon>Campylobacterales</taxon>
        <taxon>Helicobacteraceae</taxon>
        <taxon>Helicobacter</taxon>
    </lineage>
</organism>
<dbReference type="AlphaFoldDB" id="E7G3N5"/>
<keyword evidence="5 7" id="KW-1133">Transmembrane helix</keyword>
<evidence type="ECO:0000256" key="7">
    <source>
        <dbReference type="SAM" id="Phobius"/>
    </source>
</evidence>
<dbReference type="InterPro" id="IPR020846">
    <property type="entry name" value="MFS_dom"/>
</dbReference>
<keyword evidence="6 7" id="KW-0472">Membrane</keyword>
<feature type="transmembrane region" description="Helical" evidence="7">
    <location>
        <begin position="158"/>
        <end position="178"/>
    </location>
</feature>
<dbReference type="InterPro" id="IPR036259">
    <property type="entry name" value="MFS_trans_sf"/>
</dbReference>
<dbReference type="InterPro" id="IPR050171">
    <property type="entry name" value="MFS_Transporters"/>
</dbReference>
<feature type="transmembrane region" description="Helical" evidence="7">
    <location>
        <begin position="296"/>
        <end position="316"/>
    </location>
</feature>
<evidence type="ECO:0000313" key="10">
    <source>
        <dbReference type="Proteomes" id="UP000054093"/>
    </source>
</evidence>
<feature type="transmembrane region" description="Helical" evidence="7">
    <location>
        <begin position="131"/>
        <end position="152"/>
    </location>
</feature>
<reference evidence="9 10" key="1">
    <citation type="journal article" date="2011" name="Vet. Res.">
        <title>Genome sequence of Helicobacter suis supports its role in gastric pathology.</title>
        <authorList>
            <person name="Vermoote M."/>
            <person name="Vandekerckhove T.T."/>
            <person name="Flahou B."/>
            <person name="Pasmans F."/>
            <person name="Smet A."/>
            <person name="De Groote D."/>
            <person name="Van Criekinge W."/>
            <person name="Ducatelle R."/>
            <person name="Haesebrouck F."/>
        </authorList>
    </citation>
    <scope>NUCLEOTIDE SEQUENCE [LARGE SCALE GENOMIC DNA]</scope>
    <source>
        <strain evidence="9 10">HS5</strain>
    </source>
</reference>
<protein>
    <submittedName>
        <fullName evidence="9">Multidrug-efflux transporter</fullName>
    </submittedName>
</protein>
<dbReference type="InterPro" id="IPR001958">
    <property type="entry name" value="Tet-R_TetA/multi-R_MdtG-like"/>
</dbReference>
<dbReference type="GO" id="GO:0005886">
    <property type="term" value="C:plasma membrane"/>
    <property type="evidence" value="ECO:0007669"/>
    <property type="project" value="UniProtKB-SubCell"/>
</dbReference>
<sequence>MGVNMLAKILPLVFVSSLRFLGLFIVLPVISLYAVSFHASASMVGLAVGGAYFTQILFQTPIGALSDRYSRKKVVIGCLAIFTVGSLLCFFAHDITCLVAGRLVQGMGAVGGVLSAMVADVVEEEKRTHAMAFMGAGIFMSFTAAMVIGPSIGMAFGVQWLFFLTALLTLFSMFLMAFKVQEPPKIFYSLKEKPQLKDVFKNKDIFIISSCSFFEKCLMTLIFVVVPLAIVHEFKMDKSVLWKIYTSGAVLGMISMGPAAIIAEKFHKAKGVLLGGITLFLVAYLCLAFADRHVNSPAAWLFITGIMCFFTGFGTLEPIMQSLASKFCKAHQRGLVLGMFVTYGYVGSFIGGMLGGIGYHYLGVEKLALIVVGVCALWFGLVCFLSNPNQQKNVYFPLDAFERAKFSTLENTPGILEWYVNETQNTITVKYDALQISREQIIETSVAFRKSPE</sequence>
<feature type="transmembrane region" description="Helical" evidence="7">
    <location>
        <begin position="41"/>
        <end position="62"/>
    </location>
</feature>
<dbReference type="PROSITE" id="PS50850">
    <property type="entry name" value="MFS"/>
    <property type="match status" value="1"/>
</dbReference>
<evidence type="ECO:0000256" key="2">
    <source>
        <dbReference type="ARBA" id="ARBA00022448"/>
    </source>
</evidence>
<comment type="caution">
    <text evidence="9">The sequence shown here is derived from an EMBL/GenBank/DDBJ whole genome shotgun (WGS) entry which is preliminary data.</text>
</comment>
<feature type="transmembrane region" description="Helical" evidence="7">
    <location>
        <begin position="74"/>
        <end position="93"/>
    </location>
</feature>
<accession>E7G3N5</accession>
<name>E7G3N5_9HELI</name>
<feature type="transmembrane region" description="Helical" evidence="7">
    <location>
        <begin position="99"/>
        <end position="119"/>
    </location>
</feature>
<feature type="transmembrane region" description="Helical" evidence="7">
    <location>
        <begin position="367"/>
        <end position="385"/>
    </location>
</feature>
<dbReference type="PANTHER" id="PTHR23517:SF2">
    <property type="entry name" value="MULTIDRUG RESISTANCE PROTEIN MDTH"/>
    <property type="match status" value="1"/>
</dbReference>
<dbReference type="PANTHER" id="PTHR23517">
    <property type="entry name" value="RESISTANCE PROTEIN MDTM, PUTATIVE-RELATED-RELATED"/>
    <property type="match status" value="1"/>
</dbReference>
<feature type="transmembrane region" description="Helical" evidence="7">
    <location>
        <begin position="205"/>
        <end position="230"/>
    </location>
</feature>
<dbReference type="SUPFAM" id="SSF103473">
    <property type="entry name" value="MFS general substrate transporter"/>
    <property type="match status" value="1"/>
</dbReference>
<feature type="transmembrane region" description="Helical" evidence="7">
    <location>
        <begin position="242"/>
        <end position="263"/>
    </location>
</feature>
<feature type="transmembrane region" description="Helical" evidence="7">
    <location>
        <begin position="272"/>
        <end position="290"/>
    </location>
</feature>
<evidence type="ECO:0000256" key="1">
    <source>
        <dbReference type="ARBA" id="ARBA00004651"/>
    </source>
</evidence>
<keyword evidence="4 7" id="KW-0812">Transmembrane</keyword>
<dbReference type="Pfam" id="PF07690">
    <property type="entry name" value="MFS_1"/>
    <property type="match status" value="1"/>
</dbReference>
<proteinExistence type="predicted"/>
<dbReference type="CDD" id="cd17472">
    <property type="entry name" value="MFS_YajR_like"/>
    <property type="match status" value="1"/>
</dbReference>
<keyword evidence="3" id="KW-1003">Cell membrane</keyword>
<comment type="subcellular location">
    <subcellularLocation>
        <location evidence="1">Cell membrane</location>
        <topology evidence="1">Multi-pass membrane protein</topology>
    </subcellularLocation>
</comment>
<evidence type="ECO:0000256" key="3">
    <source>
        <dbReference type="ARBA" id="ARBA00022475"/>
    </source>
</evidence>
<evidence type="ECO:0000259" key="8">
    <source>
        <dbReference type="PROSITE" id="PS50850"/>
    </source>
</evidence>
<evidence type="ECO:0000256" key="6">
    <source>
        <dbReference type="ARBA" id="ARBA00023136"/>
    </source>
</evidence>
<dbReference type="EMBL" id="ADHO01000104">
    <property type="protein sequence ID" value="EFX41996.1"/>
    <property type="molecule type" value="Genomic_DNA"/>
</dbReference>
<gene>
    <name evidence="9" type="ORF">HSUHS5_0561</name>
</gene>
<dbReference type="InterPro" id="IPR011701">
    <property type="entry name" value="MFS"/>
</dbReference>
<dbReference type="GO" id="GO:0022857">
    <property type="term" value="F:transmembrane transporter activity"/>
    <property type="evidence" value="ECO:0007669"/>
    <property type="project" value="InterPro"/>
</dbReference>
<dbReference type="Proteomes" id="UP000054093">
    <property type="component" value="Unassembled WGS sequence"/>
</dbReference>
<dbReference type="Gene3D" id="1.20.1250.20">
    <property type="entry name" value="MFS general substrate transporter like domains"/>
    <property type="match status" value="1"/>
</dbReference>
<feature type="domain" description="Major facilitator superfamily (MFS) profile" evidence="8">
    <location>
        <begin position="8"/>
        <end position="391"/>
    </location>
</feature>
<evidence type="ECO:0000256" key="4">
    <source>
        <dbReference type="ARBA" id="ARBA00022692"/>
    </source>
</evidence>
<feature type="transmembrane region" description="Helical" evidence="7">
    <location>
        <begin position="12"/>
        <end position="35"/>
    </location>
</feature>
<evidence type="ECO:0000256" key="5">
    <source>
        <dbReference type="ARBA" id="ARBA00022989"/>
    </source>
</evidence>
<evidence type="ECO:0000313" key="9">
    <source>
        <dbReference type="EMBL" id="EFX41996.1"/>
    </source>
</evidence>